<evidence type="ECO:0000256" key="3">
    <source>
        <dbReference type="ARBA" id="ARBA00022722"/>
    </source>
</evidence>
<dbReference type="OrthoDB" id="9810538at2"/>
<sequence length="115" mass="13095">MSERTDREFLSDIQEAIRRIHAYTAGMTYEAFLTDTKTQDAVIRNLEIMGEATKNLSEGIRAKYGGVPWKSMAGVRDRLIHHYFGTNLEIVWQIAAVELTSVASQLEQILRSEFS</sequence>
<keyword evidence="3" id="KW-0540">Nuclease</keyword>
<dbReference type="GO" id="GO:0000166">
    <property type="term" value="F:nucleotide binding"/>
    <property type="evidence" value="ECO:0007669"/>
    <property type="project" value="UniProtKB-KW"/>
</dbReference>
<dbReference type="GO" id="GO:0004540">
    <property type="term" value="F:RNA nuclease activity"/>
    <property type="evidence" value="ECO:0007669"/>
    <property type="project" value="InterPro"/>
</dbReference>
<evidence type="ECO:0000256" key="5">
    <source>
        <dbReference type="ARBA" id="ARBA00022801"/>
    </source>
</evidence>
<evidence type="ECO:0008006" key="8">
    <source>
        <dbReference type="Google" id="ProtNLM"/>
    </source>
</evidence>
<dbReference type="PANTHER" id="PTHR34139">
    <property type="entry name" value="UPF0331 PROTEIN MJ0127"/>
    <property type="match status" value="1"/>
</dbReference>
<proteinExistence type="predicted"/>
<accession>A0A399ED00</accession>
<keyword evidence="1" id="KW-0597">Phosphoprotein</keyword>
<dbReference type="GO" id="GO:0110001">
    <property type="term" value="C:toxin-antitoxin complex"/>
    <property type="evidence" value="ECO:0007669"/>
    <property type="project" value="InterPro"/>
</dbReference>
<dbReference type="AlphaFoldDB" id="A0A399ED00"/>
<organism evidence="6 7">
    <name type="scientific">Meiothermus luteus</name>
    <dbReference type="NCBI Taxonomy" id="2026184"/>
    <lineage>
        <taxon>Bacteria</taxon>
        <taxon>Thermotogati</taxon>
        <taxon>Deinococcota</taxon>
        <taxon>Deinococci</taxon>
        <taxon>Thermales</taxon>
        <taxon>Thermaceae</taxon>
        <taxon>Meiothermus</taxon>
    </lineage>
</organism>
<dbReference type="GO" id="GO:0016787">
    <property type="term" value="F:hydrolase activity"/>
    <property type="evidence" value="ECO:0007669"/>
    <property type="project" value="UniProtKB-KW"/>
</dbReference>
<name>A0A399ED00_9DEIN</name>
<keyword evidence="7" id="KW-1185">Reference proteome</keyword>
<dbReference type="InterPro" id="IPR008201">
    <property type="entry name" value="HepT-like"/>
</dbReference>
<keyword evidence="5" id="KW-0378">Hydrolase</keyword>
<gene>
    <name evidence="6" type="ORF">Mlute_02728</name>
</gene>
<keyword evidence="4" id="KW-0547">Nucleotide-binding</keyword>
<evidence type="ECO:0000256" key="4">
    <source>
        <dbReference type="ARBA" id="ARBA00022741"/>
    </source>
</evidence>
<dbReference type="RefSeq" id="WP_119361214.1">
    <property type="nucleotide sequence ID" value="NZ_QWKZ01000144.1"/>
</dbReference>
<evidence type="ECO:0000256" key="2">
    <source>
        <dbReference type="ARBA" id="ARBA00022649"/>
    </source>
</evidence>
<comment type="caution">
    <text evidence="6">The sequence shown here is derived from an EMBL/GenBank/DDBJ whole genome shotgun (WGS) entry which is preliminary data.</text>
</comment>
<reference evidence="6 7" key="1">
    <citation type="submission" date="2018-08" db="EMBL/GenBank/DDBJ databases">
        <title>Meiothermus luteus KCTC 52599 genome sequencing project.</title>
        <authorList>
            <person name="Da Costa M.S."/>
            <person name="Albuquerque L."/>
            <person name="Raposo P."/>
            <person name="Froufe H.J.C."/>
            <person name="Barroso C.S."/>
            <person name="Egas C."/>
        </authorList>
    </citation>
    <scope>NUCLEOTIDE SEQUENCE [LARGE SCALE GENOMIC DNA]</scope>
    <source>
        <strain evidence="6 7">KCTC 52599</strain>
    </source>
</reference>
<dbReference type="InterPro" id="IPR051813">
    <property type="entry name" value="HepT_RNase_toxin"/>
</dbReference>
<evidence type="ECO:0000313" key="6">
    <source>
        <dbReference type="EMBL" id="RIH81686.1"/>
    </source>
</evidence>
<dbReference type="Pfam" id="PF01934">
    <property type="entry name" value="HepT-like"/>
    <property type="match status" value="1"/>
</dbReference>
<dbReference type="EMBL" id="QWKZ01000144">
    <property type="protein sequence ID" value="RIH81686.1"/>
    <property type="molecule type" value="Genomic_DNA"/>
</dbReference>
<evidence type="ECO:0000256" key="1">
    <source>
        <dbReference type="ARBA" id="ARBA00022553"/>
    </source>
</evidence>
<dbReference type="PANTHER" id="PTHR34139:SF1">
    <property type="entry name" value="RNASE MJ1380-RELATED"/>
    <property type="match status" value="1"/>
</dbReference>
<evidence type="ECO:0000313" key="7">
    <source>
        <dbReference type="Proteomes" id="UP000265800"/>
    </source>
</evidence>
<protein>
    <recommendedName>
        <fullName evidence="8">DUF86 domain-containing protein</fullName>
    </recommendedName>
</protein>
<dbReference type="Proteomes" id="UP000265800">
    <property type="component" value="Unassembled WGS sequence"/>
</dbReference>
<keyword evidence="2" id="KW-1277">Toxin-antitoxin system</keyword>